<name>A0A1W7A8K6_9STAP</name>
<reference evidence="3 4" key="1">
    <citation type="journal article" date="2017" name="Int. J. Syst. Evol. Microbiol.">
        <title>Macrococcus canis sp. nov., a skin bacterium associated with infections in dogs.</title>
        <authorList>
            <person name="Gobeli Brawand S."/>
            <person name="Cotting K."/>
            <person name="Gomez-Sanz E."/>
            <person name="Collaud A."/>
            <person name="Thomann A."/>
            <person name="Brodard I."/>
            <person name="Rodriguez-Campos S."/>
            <person name="Strauss C."/>
            <person name="Perreten V."/>
        </authorList>
    </citation>
    <scope>NUCLEOTIDE SEQUENCE [LARGE SCALE GENOMIC DNA]</scope>
    <source>
        <strain evidence="3 4">KM45013</strain>
    </source>
</reference>
<organism evidence="3 4">
    <name type="scientific">Macrococcoides canis</name>
    <dbReference type="NCBI Taxonomy" id="1855823"/>
    <lineage>
        <taxon>Bacteria</taxon>
        <taxon>Bacillati</taxon>
        <taxon>Bacillota</taxon>
        <taxon>Bacilli</taxon>
        <taxon>Bacillales</taxon>
        <taxon>Staphylococcaceae</taxon>
        <taxon>Macrococcoides</taxon>
    </lineage>
</organism>
<dbReference type="InterPro" id="IPR036188">
    <property type="entry name" value="FAD/NAD-bd_sf"/>
</dbReference>
<dbReference type="PANTHER" id="PTHR13847:SF289">
    <property type="entry name" value="GLYCINE OXIDASE"/>
    <property type="match status" value="1"/>
</dbReference>
<dbReference type="Pfam" id="PF01266">
    <property type="entry name" value="DAO"/>
    <property type="match status" value="1"/>
</dbReference>
<feature type="domain" description="FAD dependent oxidoreductase" evidence="2">
    <location>
        <begin position="7"/>
        <end position="338"/>
    </location>
</feature>
<keyword evidence="1 3" id="KW-0560">Oxidoreductase</keyword>
<dbReference type="GO" id="GO:0043799">
    <property type="term" value="F:glycine oxidase activity"/>
    <property type="evidence" value="ECO:0007669"/>
    <property type="project" value="UniProtKB-EC"/>
</dbReference>
<evidence type="ECO:0000313" key="4">
    <source>
        <dbReference type="Proteomes" id="UP000194154"/>
    </source>
</evidence>
<dbReference type="GeneID" id="35294382"/>
<dbReference type="KEGG" id="mcak:MCCS_02270"/>
<proteinExistence type="predicted"/>
<dbReference type="GO" id="GO:0005737">
    <property type="term" value="C:cytoplasm"/>
    <property type="evidence" value="ECO:0007669"/>
    <property type="project" value="TreeGrafter"/>
</dbReference>
<accession>A0A1W7A8K6</accession>
<dbReference type="Proteomes" id="UP000194154">
    <property type="component" value="Chromosome"/>
</dbReference>
<dbReference type="RefSeq" id="WP_157891017.1">
    <property type="nucleotide sequence ID" value="NZ_CBCRZA010000003.1"/>
</dbReference>
<dbReference type="EC" id="1.4.3.19" evidence="3"/>
<evidence type="ECO:0000256" key="1">
    <source>
        <dbReference type="ARBA" id="ARBA00023002"/>
    </source>
</evidence>
<sequence length="368" mass="41395">MVITKFDVLIIGGGIIGQSICYHLKQEDISIGVIDDFSRCRATHAAGGMLGAQNEFYSDSPLFQLSMEGQRMMKGFADELACLGHGIDYQQHGLLKIASHGGHDALLQQYDFLNTQFKTTELVKDRLHEFAHGHIRNHGLAMWIPTDGQVNAVKYHQALIQLNKDVTFIHDRVVDVKKDNGFIVSTSTHTYEAQQIIVAAGMYSGDILKSLGIHFEIHGVKGEVMTIHHPSLNMKETLFQTNGHYIVPKSDDLYVIGATTSMNGDNTVSEEGIDWLKEMTLDLLPELMNGEIVDRRCGFRPDNSLQRPVIDEVRDNLFVATGHYRNGILLSKITGALMHKLMFDKQHPLAMKYKDHFKLEDIHETILK</sequence>
<gene>
    <name evidence="3" type="primary">thiO</name>
    <name evidence="3" type="ORF">MCCS_02270</name>
</gene>
<dbReference type="EMBL" id="CP021059">
    <property type="protein sequence ID" value="ARQ05898.1"/>
    <property type="molecule type" value="Genomic_DNA"/>
</dbReference>
<dbReference type="OrthoDB" id="9794226at2"/>
<dbReference type="STRING" id="1855823.MCCS_02270"/>
<protein>
    <submittedName>
        <fullName evidence="3">Glycine oxidase</fullName>
        <ecNumber evidence="3">1.4.3.19</ecNumber>
    </submittedName>
</protein>
<keyword evidence="4" id="KW-1185">Reference proteome</keyword>
<dbReference type="AlphaFoldDB" id="A0A1W7A8K6"/>
<dbReference type="SUPFAM" id="SSF54373">
    <property type="entry name" value="FAD-linked reductases, C-terminal domain"/>
    <property type="match status" value="1"/>
</dbReference>
<dbReference type="PANTHER" id="PTHR13847">
    <property type="entry name" value="SARCOSINE DEHYDROGENASE-RELATED"/>
    <property type="match status" value="1"/>
</dbReference>
<evidence type="ECO:0000259" key="2">
    <source>
        <dbReference type="Pfam" id="PF01266"/>
    </source>
</evidence>
<dbReference type="SUPFAM" id="SSF51905">
    <property type="entry name" value="FAD/NAD(P)-binding domain"/>
    <property type="match status" value="1"/>
</dbReference>
<dbReference type="Gene3D" id="3.30.9.10">
    <property type="entry name" value="D-Amino Acid Oxidase, subunit A, domain 2"/>
    <property type="match status" value="1"/>
</dbReference>
<dbReference type="InterPro" id="IPR006076">
    <property type="entry name" value="FAD-dep_OxRdtase"/>
</dbReference>
<dbReference type="Gene3D" id="3.50.50.60">
    <property type="entry name" value="FAD/NAD(P)-binding domain"/>
    <property type="match status" value="1"/>
</dbReference>
<evidence type="ECO:0000313" key="3">
    <source>
        <dbReference type="EMBL" id="ARQ05898.1"/>
    </source>
</evidence>